<dbReference type="GO" id="GO:0016151">
    <property type="term" value="F:nickel cation binding"/>
    <property type="evidence" value="ECO:0007669"/>
    <property type="project" value="InterPro"/>
</dbReference>
<dbReference type="EMBL" id="UINC01016572">
    <property type="protein sequence ID" value="SVA68901.1"/>
    <property type="molecule type" value="Genomic_DNA"/>
</dbReference>
<dbReference type="InterPro" id="IPR002639">
    <property type="entry name" value="UreF"/>
</dbReference>
<dbReference type="InterPro" id="IPR038277">
    <property type="entry name" value="UreF_sf"/>
</dbReference>
<proteinExistence type="predicted"/>
<reference evidence="1" key="1">
    <citation type="submission" date="2018-05" db="EMBL/GenBank/DDBJ databases">
        <authorList>
            <person name="Lanie J.A."/>
            <person name="Ng W.-L."/>
            <person name="Kazmierczak K.M."/>
            <person name="Andrzejewski T.M."/>
            <person name="Davidsen T.M."/>
            <person name="Wayne K.J."/>
            <person name="Tettelin H."/>
            <person name="Glass J.I."/>
            <person name="Rusch D."/>
            <person name="Podicherti R."/>
            <person name="Tsui H.-C.T."/>
            <person name="Winkler M.E."/>
        </authorList>
    </citation>
    <scope>NUCLEOTIDE SEQUENCE</scope>
</reference>
<dbReference type="Pfam" id="PF01730">
    <property type="entry name" value="UreF"/>
    <property type="match status" value="1"/>
</dbReference>
<accession>A0A381XWV0</accession>
<dbReference type="AlphaFoldDB" id="A0A381XWV0"/>
<gene>
    <name evidence="1" type="ORF">METZ01_LOCUS121755</name>
</gene>
<protein>
    <submittedName>
        <fullName evidence="1">Uncharacterized protein</fullName>
    </submittedName>
</protein>
<sequence>MSDTPSNNETNPQPFDIETVSDLCGLRLFLERYERDILRPIELPAVQSAYWFANRGQFRELLELDAELSANVSLMPFARASLSVGREQLRLLKPMYDQRMMQRFRKCVVAGEARGWNPIVFGMFLSIHSVPVREGLLQFGRQIWSGFVNGIQDSCALSDEECSALLGETIDRLPDWIEEVIAQSSREEGARLVAVS</sequence>
<organism evidence="1">
    <name type="scientific">marine metagenome</name>
    <dbReference type="NCBI Taxonomy" id="408172"/>
    <lineage>
        <taxon>unclassified sequences</taxon>
        <taxon>metagenomes</taxon>
        <taxon>ecological metagenomes</taxon>
    </lineage>
</organism>
<dbReference type="Gene3D" id="1.10.4190.10">
    <property type="entry name" value="Urease accessory protein UreF"/>
    <property type="match status" value="1"/>
</dbReference>
<evidence type="ECO:0000313" key="1">
    <source>
        <dbReference type="EMBL" id="SVA68901.1"/>
    </source>
</evidence>
<name>A0A381XWV0_9ZZZZ</name>